<dbReference type="InterPro" id="IPR005496">
    <property type="entry name" value="Integral_membrane_TerC"/>
</dbReference>
<feature type="transmembrane region" description="Helical" evidence="6">
    <location>
        <begin position="133"/>
        <end position="153"/>
    </location>
</feature>
<evidence type="ECO:0000256" key="5">
    <source>
        <dbReference type="ARBA" id="ARBA00023136"/>
    </source>
</evidence>
<feature type="transmembrane region" description="Helical" evidence="6">
    <location>
        <begin position="233"/>
        <end position="252"/>
    </location>
</feature>
<sequence>MDKQQIIYLVFGVVVILALVFDLGLLSKKNQKISLKTAIIQTLFWVALSFAFCAFIWWENAEGNGKKDAISYISAYLLEWSLSIDNIFVFIIIFSFFKVKEVNYSRVLLLGILMAIVFRILFIALGSELVARFGWIMYLFGIFLIFTGIKMFASDEDDEFDPQKNWAYIFLKKLMRTTTDEANGQFMIKKDGKTYFTTLAMVVVMLGLIDIVFAVDSIPAVFSVIPDPSKKMLIYSSNIFAVLGLRSLFFLLRGAASKFDYLQEGIAIVLLFIGVKMLLPMLSYAGVPAHYLHLPEWASLAVIVVCISGSIVYSMYHKKAGTPDDVIDS</sequence>
<feature type="transmembrane region" description="Helical" evidence="6">
    <location>
        <begin position="195"/>
        <end position="213"/>
    </location>
</feature>
<feature type="transmembrane region" description="Helical" evidence="6">
    <location>
        <begin position="70"/>
        <end position="95"/>
    </location>
</feature>
<feature type="transmembrane region" description="Helical" evidence="6">
    <location>
        <begin position="107"/>
        <end position="127"/>
    </location>
</feature>
<comment type="caution">
    <text evidence="7">The sequence shown here is derived from an EMBL/GenBank/DDBJ whole genome shotgun (WGS) entry which is preliminary data.</text>
</comment>
<evidence type="ECO:0000256" key="3">
    <source>
        <dbReference type="ARBA" id="ARBA00022692"/>
    </source>
</evidence>
<organism evidence="7 8">
    <name type="scientific">Ferruginibacter yonginensis</name>
    <dbReference type="NCBI Taxonomy" id="1310416"/>
    <lineage>
        <taxon>Bacteria</taxon>
        <taxon>Pseudomonadati</taxon>
        <taxon>Bacteroidota</taxon>
        <taxon>Chitinophagia</taxon>
        <taxon>Chitinophagales</taxon>
        <taxon>Chitinophagaceae</taxon>
        <taxon>Ferruginibacter</taxon>
    </lineage>
</organism>
<comment type="subcellular location">
    <subcellularLocation>
        <location evidence="1">Membrane</location>
        <topology evidence="1">Multi-pass membrane protein</topology>
    </subcellularLocation>
</comment>
<protein>
    <submittedName>
        <fullName evidence="7">TerC/Alx family metal homeostasis membrane protein</fullName>
    </submittedName>
</protein>
<keyword evidence="4 6" id="KW-1133">Transmembrane helix</keyword>
<dbReference type="PANTHER" id="PTHR30238">
    <property type="entry name" value="MEMBRANE BOUND PREDICTED REDOX MODULATOR"/>
    <property type="match status" value="1"/>
</dbReference>
<name>A0ABV8QS09_9BACT</name>
<keyword evidence="5 6" id="KW-0472">Membrane</keyword>
<evidence type="ECO:0000256" key="6">
    <source>
        <dbReference type="SAM" id="Phobius"/>
    </source>
</evidence>
<dbReference type="Proteomes" id="UP001595907">
    <property type="component" value="Unassembled WGS sequence"/>
</dbReference>
<feature type="transmembrane region" description="Helical" evidence="6">
    <location>
        <begin position="264"/>
        <end position="285"/>
    </location>
</feature>
<evidence type="ECO:0000313" key="8">
    <source>
        <dbReference type="Proteomes" id="UP001595907"/>
    </source>
</evidence>
<keyword evidence="3 6" id="KW-0812">Transmembrane</keyword>
<dbReference type="Pfam" id="PF03741">
    <property type="entry name" value="TerC"/>
    <property type="match status" value="1"/>
</dbReference>
<proteinExistence type="inferred from homology"/>
<dbReference type="RefSeq" id="WP_379707768.1">
    <property type="nucleotide sequence ID" value="NZ_JBHSCZ010000001.1"/>
</dbReference>
<gene>
    <name evidence="7" type="ORF">ACFOWM_05895</name>
</gene>
<keyword evidence="8" id="KW-1185">Reference proteome</keyword>
<dbReference type="InterPro" id="IPR022369">
    <property type="entry name" value="Integral_membrane_TerC_rswitch"/>
</dbReference>
<comment type="similarity">
    <text evidence="2">Belongs to the TerC family.</text>
</comment>
<evidence type="ECO:0000256" key="1">
    <source>
        <dbReference type="ARBA" id="ARBA00004141"/>
    </source>
</evidence>
<feature type="transmembrane region" description="Helical" evidence="6">
    <location>
        <begin position="38"/>
        <end position="58"/>
    </location>
</feature>
<reference evidence="8" key="1">
    <citation type="journal article" date="2019" name="Int. J. Syst. Evol. Microbiol.">
        <title>The Global Catalogue of Microorganisms (GCM) 10K type strain sequencing project: providing services to taxonomists for standard genome sequencing and annotation.</title>
        <authorList>
            <consortium name="The Broad Institute Genomics Platform"/>
            <consortium name="The Broad Institute Genome Sequencing Center for Infectious Disease"/>
            <person name="Wu L."/>
            <person name="Ma J."/>
        </authorList>
    </citation>
    <scope>NUCLEOTIDE SEQUENCE [LARGE SCALE GENOMIC DNA]</scope>
    <source>
        <strain evidence="8">CECT 8289</strain>
    </source>
</reference>
<evidence type="ECO:0000256" key="2">
    <source>
        <dbReference type="ARBA" id="ARBA00007511"/>
    </source>
</evidence>
<feature type="transmembrane region" description="Helical" evidence="6">
    <location>
        <begin position="297"/>
        <end position="316"/>
    </location>
</feature>
<accession>A0ABV8QS09</accession>
<feature type="transmembrane region" description="Helical" evidence="6">
    <location>
        <begin position="6"/>
        <end position="26"/>
    </location>
</feature>
<dbReference type="EMBL" id="JBHSCZ010000001">
    <property type="protein sequence ID" value="MFC4262397.1"/>
    <property type="molecule type" value="Genomic_DNA"/>
</dbReference>
<evidence type="ECO:0000313" key="7">
    <source>
        <dbReference type="EMBL" id="MFC4262397.1"/>
    </source>
</evidence>
<dbReference type="PANTHER" id="PTHR30238:SF0">
    <property type="entry name" value="THYLAKOID MEMBRANE PROTEIN TERC, CHLOROPLASTIC"/>
    <property type="match status" value="1"/>
</dbReference>
<evidence type="ECO:0000256" key="4">
    <source>
        <dbReference type="ARBA" id="ARBA00022989"/>
    </source>
</evidence>
<dbReference type="NCBIfam" id="TIGR03718">
    <property type="entry name" value="R_switched_Alx"/>
    <property type="match status" value="1"/>
</dbReference>